<dbReference type="OrthoDB" id="3064516at2759"/>
<dbReference type="Pfam" id="PF07687">
    <property type="entry name" value="M20_dimer"/>
    <property type="match status" value="1"/>
</dbReference>
<feature type="compositionally biased region" description="Low complexity" evidence="11">
    <location>
        <begin position="472"/>
        <end position="492"/>
    </location>
</feature>
<feature type="region of interest" description="Disordered" evidence="11">
    <location>
        <begin position="470"/>
        <end position="500"/>
    </location>
</feature>
<dbReference type="InterPro" id="IPR036264">
    <property type="entry name" value="Bact_exopeptidase_dim_dom"/>
</dbReference>
<sequence length="916" mass="101759">MAQPKKLKDVSFSQTEDRNVVNSWVKAACDKDADYETTGEYWSAVYRAFKRLSNSKVNKTMEQIENRFIHIAKEVSKYAAFWKLIYNKNLKEGKLQTLDDTNLDALRWWSAMNIVEQKKADHRKNHPNRPEPKVLPVIDENLTIKEGPIIDLWLMLNETPLYRDLVSANCQSDWTPHHLKIENHAPTAKKGAKPERRSTRSLAPSSIEPKKSSSKYAARQTRSASGTSRPVSPKPATRTTGRSKRTVAQPVHESESGGDDGSSYNASDEEATSDNSEPTVAKGSQRPTTSSATRRSARNTRARLPDTTDSNDGSALARNKNRNAQATSHTSRRTSKRKAVSVEKAVKRPSPRKRVAPMPRPKAVALPAVEKRIPPPPQHEHADTHTSDESKSDETDNDFVSEAEHTTNQQLYGHDVPRQHKGRRAYELSYLENRKKIEILNYLRSIGSSEYQRCHEAYKAEMIKLFDLPLETSSPTPTPQQQIQNQAQSPKSTGQVQANGVPTATKAEKFWPVDANEDESVTAFRQYLRIASVQPSPDYTPIAEFLKAQALHIGLEYQQHTLVEGKPIIVLTLKGRNPLAKSVLLNSHTDVVPVENDKWTHPPFDAHKDAAGRIYARGAQDMKCVGVQYLYAIKNLLANHTSTQPLFTRTLHISFVPDEEIGGADGMQKFCATQHFRNLNVGFALDEGLASASERCEVYVGERAPFWFNLTAAGTPGHGSLFIENTASMRLLSVLQKFVNLRNKNDAERKANNLTNGRVMSVNITKINGGVQHNVVPSVMTAAVDIRAPPNVTANDVHNLIDSYLEEGVTATYIVNTPVNKLTAIDDTNPWWGVFTSACAEAGVLLKEPDIFPGGTDSRFLRAMGIPTVGFSPISNTPVLLHDHDEYLTESTYLDGVRAYERIISALANANGSTVA</sequence>
<keyword evidence="14" id="KW-1185">Reference proteome</keyword>
<dbReference type="Gene3D" id="3.30.70.360">
    <property type="match status" value="1"/>
</dbReference>
<proteinExistence type="inferred from homology"/>
<feature type="binding site" evidence="10">
    <location>
        <position position="687"/>
    </location>
    <ligand>
        <name>Zn(2+)</name>
        <dbReference type="ChEBI" id="CHEBI:29105"/>
        <label>1</label>
    </ligand>
</feature>
<keyword evidence="5 10" id="KW-0479">Metal-binding</keyword>
<keyword evidence="6" id="KW-0378">Hydrolase</keyword>
<keyword evidence="4" id="KW-0963">Cytoplasm</keyword>
<evidence type="ECO:0000256" key="10">
    <source>
        <dbReference type="PIRSR" id="PIRSR610159-2"/>
    </source>
</evidence>
<organism evidence="13 14">
    <name type="scientific">Sphaeroforma arctica JP610</name>
    <dbReference type="NCBI Taxonomy" id="667725"/>
    <lineage>
        <taxon>Eukaryota</taxon>
        <taxon>Ichthyosporea</taxon>
        <taxon>Ichthyophonida</taxon>
        <taxon>Sphaeroforma</taxon>
    </lineage>
</organism>
<reference evidence="13 14" key="1">
    <citation type="submission" date="2011-02" db="EMBL/GenBank/DDBJ databases">
        <title>The Genome Sequence of Sphaeroforma arctica JP610.</title>
        <authorList>
            <consortium name="The Broad Institute Genome Sequencing Platform"/>
            <person name="Russ C."/>
            <person name="Cuomo C."/>
            <person name="Young S.K."/>
            <person name="Zeng Q."/>
            <person name="Gargeya S."/>
            <person name="Alvarado L."/>
            <person name="Berlin A."/>
            <person name="Chapman S.B."/>
            <person name="Chen Z."/>
            <person name="Freedman E."/>
            <person name="Gellesch M."/>
            <person name="Goldberg J."/>
            <person name="Griggs A."/>
            <person name="Gujja S."/>
            <person name="Heilman E."/>
            <person name="Heiman D."/>
            <person name="Howarth C."/>
            <person name="Mehta T."/>
            <person name="Neiman D."/>
            <person name="Pearson M."/>
            <person name="Roberts A."/>
            <person name="Saif S."/>
            <person name="Shea T."/>
            <person name="Shenoy N."/>
            <person name="Sisk P."/>
            <person name="Stolte C."/>
            <person name="Sykes S."/>
            <person name="White J."/>
            <person name="Yandava C."/>
            <person name="Burger G."/>
            <person name="Gray M.W."/>
            <person name="Holland P.W.H."/>
            <person name="King N."/>
            <person name="Lang F.B.F."/>
            <person name="Roger A.J."/>
            <person name="Ruiz-Trillo I."/>
            <person name="Haas B."/>
            <person name="Nusbaum C."/>
            <person name="Birren B."/>
        </authorList>
    </citation>
    <scope>NUCLEOTIDE SEQUENCE [LARGE SCALE GENOMIC DNA]</scope>
    <source>
        <strain evidence="13 14">JP610</strain>
    </source>
</reference>
<feature type="binding site" evidence="10">
    <location>
        <position position="588"/>
    </location>
    <ligand>
        <name>Zn(2+)</name>
        <dbReference type="ChEBI" id="CHEBI:29105"/>
        <label>1</label>
    </ligand>
</feature>
<feature type="compositionally biased region" description="Basic and acidic residues" evidence="11">
    <location>
        <begin position="369"/>
        <end position="394"/>
    </location>
</feature>
<dbReference type="InterPro" id="IPR002933">
    <property type="entry name" value="Peptidase_M20"/>
</dbReference>
<evidence type="ECO:0000313" key="13">
    <source>
        <dbReference type="EMBL" id="KNC82183.1"/>
    </source>
</evidence>
<gene>
    <name evidence="13" type="ORF">SARC_05522</name>
</gene>
<evidence type="ECO:0000256" key="11">
    <source>
        <dbReference type="SAM" id="MobiDB-lite"/>
    </source>
</evidence>
<evidence type="ECO:0000256" key="5">
    <source>
        <dbReference type="ARBA" id="ARBA00022723"/>
    </source>
</evidence>
<dbReference type="GO" id="GO:0046872">
    <property type="term" value="F:metal ion binding"/>
    <property type="evidence" value="ECO:0007669"/>
    <property type="project" value="UniProtKB-KW"/>
</dbReference>
<evidence type="ECO:0000313" key="14">
    <source>
        <dbReference type="Proteomes" id="UP000054560"/>
    </source>
</evidence>
<dbReference type="eggNOG" id="KOG2275">
    <property type="taxonomic scope" value="Eukaryota"/>
</dbReference>
<name>A0A0L0G1W4_9EUKA</name>
<feature type="binding site" evidence="10">
    <location>
        <position position="621"/>
    </location>
    <ligand>
        <name>Zn(2+)</name>
        <dbReference type="ChEBI" id="CHEBI:29105"/>
        <label>2</label>
    </ligand>
</feature>
<dbReference type="InterPro" id="IPR011650">
    <property type="entry name" value="Peptidase_M20_dimer"/>
</dbReference>
<dbReference type="STRING" id="667725.A0A0L0G1W4"/>
<dbReference type="RefSeq" id="XP_014156085.1">
    <property type="nucleotide sequence ID" value="XM_014300610.1"/>
</dbReference>
<protein>
    <recommendedName>
        <fullName evidence="3">N-acyl-aliphatic-L-amino acid amidohydrolase</fullName>
        <ecNumber evidence="3">3.5.1.14</ecNumber>
    </recommendedName>
    <alternativeName>
        <fullName evidence="8">N-acyl-L-amino-acid amidohydrolase</fullName>
    </alternativeName>
</protein>
<dbReference type="Gene3D" id="3.40.630.10">
    <property type="entry name" value="Zn peptidases"/>
    <property type="match status" value="1"/>
</dbReference>
<dbReference type="EC" id="3.5.1.14" evidence="3"/>
<dbReference type="GeneID" id="25906026"/>
<evidence type="ECO:0000259" key="12">
    <source>
        <dbReference type="Pfam" id="PF07687"/>
    </source>
</evidence>
<dbReference type="GO" id="GO:0006520">
    <property type="term" value="P:amino acid metabolic process"/>
    <property type="evidence" value="ECO:0007669"/>
    <property type="project" value="InterPro"/>
</dbReference>
<evidence type="ECO:0000256" key="2">
    <source>
        <dbReference type="ARBA" id="ARBA00006247"/>
    </source>
</evidence>
<dbReference type="PANTHER" id="PTHR45892:SF1">
    <property type="entry name" value="AMINOACYLASE-1"/>
    <property type="match status" value="1"/>
</dbReference>
<dbReference type="PROSITE" id="PS00758">
    <property type="entry name" value="ARGE_DAPE_CPG2_1"/>
    <property type="match status" value="1"/>
</dbReference>
<evidence type="ECO:0000256" key="9">
    <source>
        <dbReference type="PIRSR" id="PIRSR610159-1"/>
    </source>
</evidence>
<feature type="active site" evidence="9">
    <location>
        <position position="590"/>
    </location>
</feature>
<dbReference type="SUPFAM" id="SSF53187">
    <property type="entry name" value="Zn-dependent exopeptidases"/>
    <property type="match status" value="1"/>
</dbReference>
<evidence type="ECO:0000256" key="1">
    <source>
        <dbReference type="ARBA" id="ARBA00004496"/>
    </source>
</evidence>
<dbReference type="Gene3D" id="1.10.150.900">
    <property type="match status" value="1"/>
</dbReference>
<accession>A0A0L0G1W4</accession>
<dbReference type="NCBIfam" id="TIGR01880">
    <property type="entry name" value="Ac-peptdase-euk"/>
    <property type="match status" value="1"/>
</dbReference>
<feature type="compositionally biased region" description="Basic residues" evidence="11">
    <location>
        <begin position="330"/>
        <end position="339"/>
    </location>
</feature>
<dbReference type="GO" id="GO:0004046">
    <property type="term" value="F:aminoacylase activity"/>
    <property type="evidence" value="ECO:0007669"/>
    <property type="project" value="UniProtKB-EC"/>
</dbReference>
<keyword evidence="7 10" id="KW-0862">Zinc</keyword>
<dbReference type="AlphaFoldDB" id="A0A0L0G1W4"/>
<dbReference type="GO" id="GO:0005737">
    <property type="term" value="C:cytoplasm"/>
    <property type="evidence" value="ECO:0007669"/>
    <property type="project" value="UniProtKB-SubCell"/>
</dbReference>
<dbReference type="SUPFAM" id="SSF55031">
    <property type="entry name" value="Bacterial exopeptidase dimerisation domain"/>
    <property type="match status" value="1"/>
</dbReference>
<evidence type="ECO:0000256" key="4">
    <source>
        <dbReference type="ARBA" id="ARBA00022490"/>
    </source>
</evidence>
<dbReference type="InterPro" id="IPR052083">
    <property type="entry name" value="Aminoacylase-1_M20A"/>
</dbReference>
<comment type="subcellular location">
    <subcellularLocation>
        <location evidence="1">Cytoplasm</location>
    </subcellularLocation>
</comment>
<evidence type="ECO:0000256" key="8">
    <source>
        <dbReference type="ARBA" id="ARBA00029656"/>
    </source>
</evidence>
<feature type="binding site" evidence="10">
    <location>
        <position position="660"/>
    </location>
    <ligand>
        <name>Zn(2+)</name>
        <dbReference type="ChEBI" id="CHEBI:29105"/>
        <label>2</label>
    </ligand>
</feature>
<dbReference type="PANTHER" id="PTHR45892">
    <property type="entry name" value="AMINOACYLASE-1"/>
    <property type="match status" value="1"/>
</dbReference>
<feature type="binding site" evidence="10">
    <location>
        <position position="882"/>
    </location>
    <ligand>
        <name>Zn(2+)</name>
        <dbReference type="ChEBI" id="CHEBI:29105"/>
        <label>2</label>
    </ligand>
</feature>
<feature type="binding site" evidence="10">
    <location>
        <position position="621"/>
    </location>
    <ligand>
        <name>Zn(2+)</name>
        <dbReference type="ChEBI" id="CHEBI:29105"/>
        <label>1</label>
    </ligand>
</feature>
<comment type="similarity">
    <text evidence="2">Belongs to the peptidase M20A family.</text>
</comment>
<feature type="region of interest" description="Disordered" evidence="11">
    <location>
        <begin position="180"/>
        <end position="397"/>
    </location>
</feature>
<evidence type="ECO:0000256" key="3">
    <source>
        <dbReference type="ARBA" id="ARBA00011913"/>
    </source>
</evidence>
<dbReference type="FunFam" id="1.10.150.900:FF:000001">
    <property type="entry name" value="Aminoacylase-1, putative"/>
    <property type="match status" value="1"/>
</dbReference>
<dbReference type="FunFam" id="3.40.630.10:FF:000019">
    <property type="entry name" value="Aminoacylase 1"/>
    <property type="match status" value="1"/>
</dbReference>
<comment type="cofactor">
    <cofactor evidence="10">
        <name>Zn(2+)</name>
        <dbReference type="ChEBI" id="CHEBI:29105"/>
    </cofactor>
    <text evidence="10">Binds 2 Zn(2+) ions per subunit.</text>
</comment>
<feature type="compositionally biased region" description="Polar residues" evidence="11">
    <location>
        <begin position="220"/>
        <end position="230"/>
    </location>
</feature>
<dbReference type="Pfam" id="PF01546">
    <property type="entry name" value="Peptidase_M20"/>
    <property type="match status" value="1"/>
</dbReference>
<dbReference type="InterPro" id="IPR001261">
    <property type="entry name" value="ArgE/DapE_CS"/>
</dbReference>
<dbReference type="EMBL" id="KQ241951">
    <property type="protein sequence ID" value="KNC82183.1"/>
    <property type="molecule type" value="Genomic_DNA"/>
</dbReference>
<evidence type="ECO:0000256" key="7">
    <source>
        <dbReference type="ARBA" id="ARBA00022833"/>
    </source>
</evidence>
<dbReference type="InterPro" id="IPR010159">
    <property type="entry name" value="N-acyl_aa_amidohydrolase"/>
</dbReference>
<dbReference type="Proteomes" id="UP000054560">
    <property type="component" value="Unassembled WGS sequence"/>
</dbReference>
<feature type="active site" description="Proton acceptor" evidence="9">
    <location>
        <position position="659"/>
    </location>
</feature>
<evidence type="ECO:0000256" key="6">
    <source>
        <dbReference type="ARBA" id="ARBA00022801"/>
    </source>
</evidence>
<feature type="domain" description="Peptidase M20 dimerisation" evidence="12">
    <location>
        <begin position="701"/>
        <end position="807"/>
    </location>
</feature>